<proteinExistence type="inferred from homology"/>
<keyword evidence="4" id="KW-0804">Transcription</keyword>
<evidence type="ECO:0000313" key="6">
    <source>
        <dbReference type="EMBL" id="PWE28680.1"/>
    </source>
</evidence>
<dbReference type="OrthoDB" id="9803030at2"/>
<dbReference type="Gene3D" id="3.40.190.10">
    <property type="entry name" value="Periplasmic binding protein-like II"/>
    <property type="match status" value="2"/>
</dbReference>
<name>A0A2U2C9X9_9RHOB</name>
<dbReference type="SUPFAM" id="SSF53850">
    <property type="entry name" value="Periplasmic binding protein-like II"/>
    <property type="match status" value="1"/>
</dbReference>
<dbReference type="PRINTS" id="PR00039">
    <property type="entry name" value="HTHLYSR"/>
</dbReference>
<dbReference type="FunFam" id="1.10.10.10:FF:000001">
    <property type="entry name" value="LysR family transcriptional regulator"/>
    <property type="match status" value="1"/>
</dbReference>
<evidence type="ECO:0000256" key="2">
    <source>
        <dbReference type="ARBA" id="ARBA00023015"/>
    </source>
</evidence>
<gene>
    <name evidence="6" type="ORF">C4N9_11910</name>
</gene>
<sequence>MTEALPNLRHMRVFLETVRSGSVSTAAERCRLSQPAATQAIARLEADIGTPLLVRRTRLFTPTEAGALFVNRVEAALTHLHNGARAALRSGLREAPGPRTGGPRPAFDHLVTAAQLRAIIAVAGSGSFTVAAQQLGLSQPTVHRAARSLEDIACVPFFQTTVSGVELTSAAQAFVLGAKLASAEIRQGFEEIGRELGNDRGTFTLGSLPLARSSIVPAATHALISETQGVQVRVVDGRYPELLRSLREGDLDCLIGALRSPSPADDVIQEPLFDDAMAIVAHPDHPLAGRKGVTLEDTLAYPWVAPPKSTPAGSYLFETLRIQERPQTPVRVVSSSLVFLRGLLAAGDYVSIVSLHQVATELSDGHIAPLDVALSNNWRSIGLTYRQSWRPTATQARFMDLLRAAAPVAQAPAESDDAARRTAGAREG</sequence>
<dbReference type="InterPro" id="IPR036388">
    <property type="entry name" value="WH-like_DNA-bd_sf"/>
</dbReference>
<dbReference type="InterPro" id="IPR005119">
    <property type="entry name" value="LysR_subst-bd"/>
</dbReference>
<reference evidence="6 7" key="1">
    <citation type="submission" date="2018-05" db="EMBL/GenBank/DDBJ databases">
        <title>Pararhodobacter marina sp. nov., isolated from deep-sea water of the Indian Ocean.</title>
        <authorList>
            <person name="Lai Q.Sr."/>
            <person name="Liu X."/>
            <person name="Shao Z."/>
        </authorList>
    </citation>
    <scope>NUCLEOTIDE SEQUENCE [LARGE SCALE GENOMIC DNA]</scope>
    <source>
        <strain evidence="6 7">CIC4N-9</strain>
    </source>
</reference>
<dbReference type="GeneID" id="94365595"/>
<keyword evidence="3" id="KW-0238">DNA-binding</keyword>
<dbReference type="Pfam" id="PF03466">
    <property type="entry name" value="LysR_substrate"/>
    <property type="match status" value="1"/>
</dbReference>
<dbReference type="InterPro" id="IPR000847">
    <property type="entry name" value="LysR_HTH_N"/>
</dbReference>
<organism evidence="6 7">
    <name type="scientific">Pararhodobacter marinus</name>
    <dbReference type="NCBI Taxonomy" id="2184063"/>
    <lineage>
        <taxon>Bacteria</taxon>
        <taxon>Pseudomonadati</taxon>
        <taxon>Pseudomonadota</taxon>
        <taxon>Alphaproteobacteria</taxon>
        <taxon>Rhodobacterales</taxon>
        <taxon>Paracoccaceae</taxon>
        <taxon>Pararhodobacter</taxon>
    </lineage>
</organism>
<evidence type="ECO:0000256" key="3">
    <source>
        <dbReference type="ARBA" id="ARBA00023125"/>
    </source>
</evidence>
<protein>
    <submittedName>
        <fullName evidence="6">LysR family transcriptional regulator</fullName>
    </submittedName>
</protein>
<evidence type="ECO:0000256" key="4">
    <source>
        <dbReference type="ARBA" id="ARBA00023163"/>
    </source>
</evidence>
<dbReference type="Proteomes" id="UP000244940">
    <property type="component" value="Unassembled WGS sequence"/>
</dbReference>
<dbReference type="RefSeq" id="WP_109533541.1">
    <property type="nucleotide sequence ID" value="NZ_QEYD01000006.1"/>
</dbReference>
<dbReference type="PANTHER" id="PTHR30126:SF98">
    <property type="entry name" value="HTH-TYPE TRANSCRIPTIONAL ACTIVATOR BAUR"/>
    <property type="match status" value="1"/>
</dbReference>
<dbReference type="EMBL" id="QEYD01000006">
    <property type="protein sequence ID" value="PWE28680.1"/>
    <property type="molecule type" value="Genomic_DNA"/>
</dbReference>
<dbReference type="Gene3D" id="1.10.10.10">
    <property type="entry name" value="Winged helix-like DNA-binding domain superfamily/Winged helix DNA-binding domain"/>
    <property type="match status" value="2"/>
</dbReference>
<dbReference type="GO" id="GO:0000976">
    <property type="term" value="F:transcription cis-regulatory region binding"/>
    <property type="evidence" value="ECO:0007669"/>
    <property type="project" value="TreeGrafter"/>
</dbReference>
<feature type="domain" description="HTH lysR-type" evidence="5">
    <location>
        <begin position="6"/>
        <end position="63"/>
    </location>
</feature>
<dbReference type="SUPFAM" id="SSF46785">
    <property type="entry name" value="Winged helix' DNA-binding domain"/>
    <property type="match status" value="2"/>
</dbReference>
<dbReference type="Pfam" id="PF00126">
    <property type="entry name" value="HTH_1"/>
    <property type="match status" value="2"/>
</dbReference>
<feature type="domain" description="HTH lysR-type" evidence="5">
    <location>
        <begin position="111"/>
        <end position="168"/>
    </location>
</feature>
<comment type="caution">
    <text evidence="6">The sequence shown here is derived from an EMBL/GenBank/DDBJ whole genome shotgun (WGS) entry which is preliminary data.</text>
</comment>
<comment type="similarity">
    <text evidence="1">Belongs to the LysR transcriptional regulatory family.</text>
</comment>
<dbReference type="PANTHER" id="PTHR30126">
    <property type="entry name" value="HTH-TYPE TRANSCRIPTIONAL REGULATOR"/>
    <property type="match status" value="1"/>
</dbReference>
<keyword evidence="2" id="KW-0805">Transcription regulation</keyword>
<evidence type="ECO:0000313" key="7">
    <source>
        <dbReference type="Proteomes" id="UP000244940"/>
    </source>
</evidence>
<dbReference type="PROSITE" id="PS50931">
    <property type="entry name" value="HTH_LYSR"/>
    <property type="match status" value="2"/>
</dbReference>
<keyword evidence="7" id="KW-1185">Reference proteome</keyword>
<evidence type="ECO:0000256" key="1">
    <source>
        <dbReference type="ARBA" id="ARBA00009437"/>
    </source>
</evidence>
<evidence type="ECO:0000259" key="5">
    <source>
        <dbReference type="PROSITE" id="PS50931"/>
    </source>
</evidence>
<dbReference type="GO" id="GO:0003700">
    <property type="term" value="F:DNA-binding transcription factor activity"/>
    <property type="evidence" value="ECO:0007669"/>
    <property type="project" value="InterPro"/>
</dbReference>
<dbReference type="AlphaFoldDB" id="A0A2U2C9X9"/>
<dbReference type="InterPro" id="IPR036390">
    <property type="entry name" value="WH_DNA-bd_sf"/>
</dbReference>
<accession>A0A2U2C9X9</accession>